<dbReference type="InParanoid" id="A0A0C3DIN1"/>
<feature type="region of interest" description="Disordered" evidence="1">
    <location>
        <begin position="78"/>
        <end position="100"/>
    </location>
</feature>
<organism evidence="2 3">
    <name type="scientific">Scleroderma citrinum Foug A</name>
    <dbReference type="NCBI Taxonomy" id="1036808"/>
    <lineage>
        <taxon>Eukaryota</taxon>
        <taxon>Fungi</taxon>
        <taxon>Dikarya</taxon>
        <taxon>Basidiomycota</taxon>
        <taxon>Agaricomycotina</taxon>
        <taxon>Agaricomycetes</taxon>
        <taxon>Agaricomycetidae</taxon>
        <taxon>Boletales</taxon>
        <taxon>Sclerodermatineae</taxon>
        <taxon>Sclerodermataceae</taxon>
        <taxon>Scleroderma</taxon>
    </lineage>
</organism>
<evidence type="ECO:0000313" key="2">
    <source>
        <dbReference type="EMBL" id="KIM56174.1"/>
    </source>
</evidence>
<feature type="compositionally biased region" description="Basic and acidic residues" evidence="1">
    <location>
        <begin position="78"/>
        <end position="87"/>
    </location>
</feature>
<dbReference type="Proteomes" id="UP000053989">
    <property type="component" value="Unassembled WGS sequence"/>
</dbReference>
<dbReference type="EMBL" id="KN822121">
    <property type="protein sequence ID" value="KIM56174.1"/>
    <property type="molecule type" value="Genomic_DNA"/>
</dbReference>
<name>A0A0C3DIN1_9AGAM</name>
<reference evidence="3" key="2">
    <citation type="submission" date="2015-01" db="EMBL/GenBank/DDBJ databases">
        <title>Evolutionary Origins and Diversification of the Mycorrhizal Mutualists.</title>
        <authorList>
            <consortium name="DOE Joint Genome Institute"/>
            <consortium name="Mycorrhizal Genomics Consortium"/>
            <person name="Kohler A."/>
            <person name="Kuo A."/>
            <person name="Nagy L.G."/>
            <person name="Floudas D."/>
            <person name="Copeland A."/>
            <person name="Barry K.W."/>
            <person name="Cichocki N."/>
            <person name="Veneault-Fourrey C."/>
            <person name="LaButti K."/>
            <person name="Lindquist E.A."/>
            <person name="Lipzen A."/>
            <person name="Lundell T."/>
            <person name="Morin E."/>
            <person name="Murat C."/>
            <person name="Riley R."/>
            <person name="Ohm R."/>
            <person name="Sun H."/>
            <person name="Tunlid A."/>
            <person name="Henrissat B."/>
            <person name="Grigoriev I.V."/>
            <person name="Hibbett D.S."/>
            <person name="Martin F."/>
        </authorList>
    </citation>
    <scope>NUCLEOTIDE SEQUENCE [LARGE SCALE GENOMIC DNA]</scope>
    <source>
        <strain evidence="3">Foug A</strain>
    </source>
</reference>
<evidence type="ECO:0000256" key="1">
    <source>
        <dbReference type="SAM" id="MobiDB-lite"/>
    </source>
</evidence>
<accession>A0A0C3DIN1</accession>
<proteinExistence type="predicted"/>
<protein>
    <submittedName>
        <fullName evidence="2">Uncharacterized protein</fullName>
    </submittedName>
</protein>
<sequence length="100" mass="10500">MDDPSASMPNCGSYDWAPPEADIVGQHDMAAVEGISDALASILAIKVSSPDGEDITMDIGSMEGDHAKAAEECEVTRPSMDIERSDAARSCPAKGDMQID</sequence>
<evidence type="ECO:0000313" key="3">
    <source>
        <dbReference type="Proteomes" id="UP000053989"/>
    </source>
</evidence>
<dbReference type="AlphaFoldDB" id="A0A0C3DIN1"/>
<reference evidence="2 3" key="1">
    <citation type="submission" date="2014-04" db="EMBL/GenBank/DDBJ databases">
        <authorList>
            <consortium name="DOE Joint Genome Institute"/>
            <person name="Kuo A."/>
            <person name="Kohler A."/>
            <person name="Nagy L.G."/>
            <person name="Floudas D."/>
            <person name="Copeland A."/>
            <person name="Barry K.W."/>
            <person name="Cichocki N."/>
            <person name="Veneault-Fourrey C."/>
            <person name="LaButti K."/>
            <person name="Lindquist E.A."/>
            <person name="Lipzen A."/>
            <person name="Lundell T."/>
            <person name="Morin E."/>
            <person name="Murat C."/>
            <person name="Sun H."/>
            <person name="Tunlid A."/>
            <person name="Henrissat B."/>
            <person name="Grigoriev I.V."/>
            <person name="Hibbett D.S."/>
            <person name="Martin F."/>
            <person name="Nordberg H.P."/>
            <person name="Cantor M.N."/>
            <person name="Hua S.X."/>
        </authorList>
    </citation>
    <scope>NUCLEOTIDE SEQUENCE [LARGE SCALE GENOMIC DNA]</scope>
    <source>
        <strain evidence="2 3">Foug A</strain>
    </source>
</reference>
<gene>
    <name evidence="2" type="ORF">SCLCIDRAFT_29802</name>
</gene>
<dbReference type="HOGENOM" id="CLU_2307690_0_0_1"/>
<keyword evidence="3" id="KW-1185">Reference proteome</keyword>